<organism evidence="2">
    <name type="scientific">Physcomitrium patens</name>
    <name type="common">Spreading-leaved earth moss</name>
    <name type="synonym">Physcomitrella patens</name>
    <dbReference type="NCBI Taxonomy" id="3218"/>
    <lineage>
        <taxon>Eukaryota</taxon>
        <taxon>Viridiplantae</taxon>
        <taxon>Streptophyta</taxon>
        <taxon>Embryophyta</taxon>
        <taxon>Bryophyta</taxon>
        <taxon>Bryophytina</taxon>
        <taxon>Bryopsida</taxon>
        <taxon>Funariidae</taxon>
        <taxon>Funariales</taxon>
        <taxon>Funariaceae</taxon>
        <taxon>Physcomitrium</taxon>
    </lineage>
</organism>
<dbReference type="Gramene" id="Pp3c15_15480V3.2">
    <property type="protein sequence ID" value="PAC:32927178.CDS.1"/>
    <property type="gene ID" value="Pp3c15_15480"/>
</dbReference>
<dbReference type="EnsemblPlants" id="Pp3c15_15480V3.2">
    <property type="protein sequence ID" value="PAC:32927178.CDS.1"/>
    <property type="gene ID" value="Pp3c15_15480"/>
</dbReference>
<keyword evidence="1" id="KW-0812">Transmembrane</keyword>
<dbReference type="eggNOG" id="ENOG502S1IP">
    <property type="taxonomic scope" value="Eukaryota"/>
</dbReference>
<dbReference type="RefSeq" id="XP_024397232.1">
    <property type="nucleotide sequence ID" value="XM_024541464.2"/>
</dbReference>
<dbReference type="Pfam" id="PF06127">
    <property type="entry name" value="Mpo1-like"/>
    <property type="match status" value="1"/>
</dbReference>
<dbReference type="RefSeq" id="XP_024397233.1">
    <property type="nucleotide sequence ID" value="XM_024541465.2"/>
</dbReference>
<dbReference type="PaxDb" id="3218-PP1S104_14V6.2"/>
<dbReference type="RefSeq" id="XP_024397234.1">
    <property type="nucleotide sequence ID" value="XM_024541466.2"/>
</dbReference>
<dbReference type="PANTHER" id="PTHR34205:SF2">
    <property type="entry name" value="DUF962 DOMAIN-CONTAINING PROTEIN"/>
    <property type="match status" value="1"/>
</dbReference>
<dbReference type="PANTHER" id="PTHR34205">
    <property type="entry name" value="TRANSMEMBRANE PROTEIN"/>
    <property type="match status" value="1"/>
</dbReference>
<evidence type="ECO:0000256" key="1">
    <source>
        <dbReference type="SAM" id="Phobius"/>
    </source>
</evidence>
<accession>A9SQD9</accession>
<feature type="transmembrane region" description="Helical" evidence="1">
    <location>
        <begin position="27"/>
        <end position="54"/>
    </location>
</feature>
<protein>
    <recommendedName>
        <fullName evidence="5">DUF962 domain-containing protein</fullName>
    </recommendedName>
</protein>
<evidence type="ECO:0000313" key="3">
    <source>
        <dbReference type="EnsemblPlants" id="PAC:32927177.CDS.1"/>
    </source>
</evidence>
<evidence type="ECO:0008006" key="5">
    <source>
        <dbReference type="Google" id="ProtNLM"/>
    </source>
</evidence>
<keyword evidence="1" id="KW-0472">Membrane</keyword>
<name>A9SQD9_PHYPA</name>
<dbReference type="RefSeq" id="XP_024397235.1">
    <property type="nucleotide sequence ID" value="XM_024541467.2"/>
</dbReference>
<evidence type="ECO:0000313" key="2">
    <source>
        <dbReference type="EMBL" id="PNR39517.1"/>
    </source>
</evidence>
<keyword evidence="1" id="KW-1133">Transmembrane helix</keyword>
<dbReference type="EnsemblPlants" id="Pp3c15_15480V3.1">
    <property type="protein sequence ID" value="PAC:32927177.CDS.1"/>
    <property type="gene ID" value="Pp3c15_15480"/>
</dbReference>
<dbReference type="HOGENOM" id="CLU_140388_1_1_1"/>
<dbReference type="RefSeq" id="XP_073395417.1">
    <property type="nucleotide sequence ID" value="XM_073539316.1"/>
</dbReference>
<dbReference type="OrthoDB" id="5511466at2759"/>
<dbReference type="GeneID" id="112292708"/>
<evidence type="ECO:0000313" key="4">
    <source>
        <dbReference type="Proteomes" id="UP000006727"/>
    </source>
</evidence>
<dbReference type="OMA" id="FRHPLYS"/>
<reference evidence="2 4" key="2">
    <citation type="journal article" date="2018" name="Plant J.">
        <title>The Physcomitrella patens chromosome-scale assembly reveals moss genome structure and evolution.</title>
        <authorList>
            <person name="Lang D."/>
            <person name="Ullrich K.K."/>
            <person name="Murat F."/>
            <person name="Fuchs J."/>
            <person name="Jenkins J."/>
            <person name="Haas F.B."/>
            <person name="Piednoel M."/>
            <person name="Gundlach H."/>
            <person name="Van Bel M."/>
            <person name="Meyberg R."/>
            <person name="Vives C."/>
            <person name="Morata J."/>
            <person name="Symeonidi A."/>
            <person name="Hiss M."/>
            <person name="Muchero W."/>
            <person name="Kamisugi Y."/>
            <person name="Saleh O."/>
            <person name="Blanc G."/>
            <person name="Decker E.L."/>
            <person name="van Gessel N."/>
            <person name="Grimwood J."/>
            <person name="Hayes R.D."/>
            <person name="Graham S.W."/>
            <person name="Gunter L.E."/>
            <person name="McDaniel S.F."/>
            <person name="Hoernstein S.N.W."/>
            <person name="Larsson A."/>
            <person name="Li F.W."/>
            <person name="Perroud P.F."/>
            <person name="Phillips J."/>
            <person name="Ranjan P."/>
            <person name="Rokshar D.S."/>
            <person name="Rothfels C.J."/>
            <person name="Schneider L."/>
            <person name="Shu S."/>
            <person name="Stevenson D.W."/>
            <person name="Thummler F."/>
            <person name="Tillich M."/>
            <person name="Villarreal Aguilar J.C."/>
            <person name="Widiez T."/>
            <person name="Wong G.K."/>
            <person name="Wymore A."/>
            <person name="Zhang Y."/>
            <person name="Zimmer A.D."/>
            <person name="Quatrano R.S."/>
            <person name="Mayer K.F.X."/>
            <person name="Goodstein D."/>
            <person name="Casacuberta J.M."/>
            <person name="Vandepoele K."/>
            <person name="Reski R."/>
            <person name="Cuming A.C."/>
            <person name="Tuskan G.A."/>
            <person name="Maumus F."/>
            <person name="Salse J."/>
            <person name="Schmutz J."/>
            <person name="Rensing S.A."/>
        </authorList>
    </citation>
    <scope>NUCLEOTIDE SEQUENCE [LARGE SCALE GENOMIC DNA]</scope>
    <source>
        <strain evidence="3 4">cv. Gransden 2004</strain>
    </source>
</reference>
<proteinExistence type="predicted"/>
<reference evidence="3" key="3">
    <citation type="submission" date="2020-12" db="UniProtKB">
        <authorList>
            <consortium name="EnsemblPlants"/>
        </authorList>
    </citation>
    <scope>IDENTIFICATION</scope>
</reference>
<dbReference type="Proteomes" id="UP000006727">
    <property type="component" value="Chromosome 15"/>
</dbReference>
<dbReference type="EMBL" id="ABEU02000015">
    <property type="protein sequence ID" value="PNR39517.1"/>
    <property type="molecule type" value="Genomic_DNA"/>
</dbReference>
<dbReference type="AlphaFoldDB" id="A9SQD9"/>
<dbReference type="InterPro" id="IPR009305">
    <property type="entry name" value="Mpo1-like"/>
</dbReference>
<keyword evidence="4" id="KW-1185">Reference proteome</keyword>
<sequence>MHFRNFEEFWPFYVNQHSNASTRRWHFCATGCATLFLIAGIVIKWWLLFFAPMFGYGLAWYSHFFIEGNTPASFGHPIWSLICDYKMFFLMLTGRMDREIKWLGKRPMIQVS</sequence>
<dbReference type="Gramene" id="Pp3c15_15480V3.1">
    <property type="protein sequence ID" value="PAC:32927177.CDS.1"/>
    <property type="gene ID" value="Pp3c15_15480"/>
</dbReference>
<dbReference type="RefSeq" id="XP_024397229.1">
    <property type="nucleotide sequence ID" value="XM_024541461.2"/>
</dbReference>
<gene>
    <name evidence="3" type="primary">LOC112292708</name>
    <name evidence="2" type="ORF">PHYPA_019795</name>
</gene>
<reference evidence="2 4" key="1">
    <citation type="journal article" date="2008" name="Science">
        <title>The Physcomitrella genome reveals evolutionary insights into the conquest of land by plants.</title>
        <authorList>
            <person name="Rensing S."/>
            <person name="Lang D."/>
            <person name="Zimmer A."/>
            <person name="Terry A."/>
            <person name="Salamov A."/>
            <person name="Shapiro H."/>
            <person name="Nishiyama T."/>
            <person name="Perroud P.-F."/>
            <person name="Lindquist E."/>
            <person name="Kamisugi Y."/>
            <person name="Tanahashi T."/>
            <person name="Sakakibara K."/>
            <person name="Fujita T."/>
            <person name="Oishi K."/>
            <person name="Shin-I T."/>
            <person name="Kuroki Y."/>
            <person name="Toyoda A."/>
            <person name="Suzuki Y."/>
            <person name="Hashimoto A."/>
            <person name="Yamaguchi K."/>
            <person name="Sugano A."/>
            <person name="Kohara Y."/>
            <person name="Fujiyama A."/>
            <person name="Anterola A."/>
            <person name="Aoki S."/>
            <person name="Ashton N."/>
            <person name="Barbazuk W.B."/>
            <person name="Barker E."/>
            <person name="Bennetzen J."/>
            <person name="Bezanilla M."/>
            <person name="Blankenship R."/>
            <person name="Cho S.H."/>
            <person name="Dutcher S."/>
            <person name="Estelle M."/>
            <person name="Fawcett J.A."/>
            <person name="Gundlach H."/>
            <person name="Hanada K."/>
            <person name="Heyl A."/>
            <person name="Hicks K.A."/>
            <person name="Hugh J."/>
            <person name="Lohr M."/>
            <person name="Mayer K."/>
            <person name="Melkozernov A."/>
            <person name="Murata T."/>
            <person name="Nelson D."/>
            <person name="Pils B."/>
            <person name="Prigge M."/>
            <person name="Reiss B."/>
            <person name="Renner T."/>
            <person name="Rombauts S."/>
            <person name="Rushton P."/>
            <person name="Sanderfoot A."/>
            <person name="Schween G."/>
            <person name="Shiu S.-H."/>
            <person name="Stueber K."/>
            <person name="Theodoulou F.L."/>
            <person name="Tu H."/>
            <person name="Van de Peer Y."/>
            <person name="Verrier P.J."/>
            <person name="Waters E."/>
            <person name="Wood A."/>
            <person name="Yang L."/>
            <person name="Cove D."/>
            <person name="Cuming A."/>
            <person name="Hasebe M."/>
            <person name="Lucas S."/>
            <person name="Mishler D.B."/>
            <person name="Reski R."/>
            <person name="Grigoriev I."/>
            <person name="Quatrano R.S."/>
            <person name="Boore J.L."/>
        </authorList>
    </citation>
    <scope>NUCLEOTIDE SEQUENCE [LARGE SCALE GENOMIC DNA]</scope>
    <source>
        <strain evidence="3 4">cv. Gransden 2004</strain>
    </source>
</reference>